<dbReference type="Pfam" id="PF17775">
    <property type="entry name" value="YchJ_M-like"/>
    <property type="match status" value="1"/>
</dbReference>
<protein>
    <recommendedName>
        <fullName evidence="2">YchJ-like middle NTF2-like domain-containing protein</fullName>
    </recommendedName>
</protein>
<comment type="caution">
    <text evidence="3">The sequence shown here is derived from an EMBL/GenBank/DDBJ whole genome shotgun (WGS) entry which is preliminary data.</text>
</comment>
<proteinExistence type="predicted"/>
<feature type="domain" description="YchJ-like middle NTF2-like" evidence="2">
    <location>
        <begin position="58"/>
        <end position="156"/>
    </location>
</feature>
<dbReference type="SUPFAM" id="SSF54427">
    <property type="entry name" value="NTF2-like"/>
    <property type="match status" value="1"/>
</dbReference>
<dbReference type="InterPro" id="IPR032710">
    <property type="entry name" value="NTF2-like_dom_sf"/>
</dbReference>
<name>A0A266Q731_9GAMM</name>
<dbReference type="InterPro" id="IPR048469">
    <property type="entry name" value="YchJ-like_M"/>
</dbReference>
<dbReference type="Pfam" id="PF02810">
    <property type="entry name" value="SEC-C"/>
    <property type="match status" value="1"/>
</dbReference>
<evidence type="ECO:0000259" key="2">
    <source>
        <dbReference type="Pfam" id="PF17775"/>
    </source>
</evidence>
<evidence type="ECO:0000256" key="1">
    <source>
        <dbReference type="SAM" id="MobiDB-lite"/>
    </source>
</evidence>
<dbReference type="Gene3D" id="3.10.450.50">
    <property type="match status" value="1"/>
</dbReference>
<organism evidence="3 4">
    <name type="scientific">Cellvibrio mixtus</name>
    <dbReference type="NCBI Taxonomy" id="39650"/>
    <lineage>
        <taxon>Bacteria</taxon>
        <taxon>Pseudomonadati</taxon>
        <taxon>Pseudomonadota</taxon>
        <taxon>Gammaproteobacteria</taxon>
        <taxon>Cellvibrionales</taxon>
        <taxon>Cellvibrionaceae</taxon>
        <taxon>Cellvibrio</taxon>
    </lineage>
</organism>
<sequence length="160" mass="17893">MHKGWKPAKIGAQNTEKGHKMPPKPPQADRNAPCPCGSNQSLGSCCLVFIEGSQLPATAEQLMRSRYTAHGLGAIDYLWNSWSPEQRIRSSKSDVRAWAESCDWLGLQILDTRAGGPTDEQGVVEFVAIFRQQGQVHQHHEVSLFKKSLGKWLYVDHLNE</sequence>
<accession>A0A266Q731</accession>
<gene>
    <name evidence="3" type="ORF">CBP51_01175</name>
</gene>
<dbReference type="EMBL" id="NHNI01000001">
    <property type="protein sequence ID" value="OZY85694.1"/>
    <property type="molecule type" value="Genomic_DNA"/>
</dbReference>
<feature type="region of interest" description="Disordered" evidence="1">
    <location>
        <begin position="1"/>
        <end position="32"/>
    </location>
</feature>
<dbReference type="InterPro" id="IPR004027">
    <property type="entry name" value="SEC_C_motif"/>
</dbReference>
<evidence type="ECO:0000313" key="3">
    <source>
        <dbReference type="EMBL" id="OZY85694.1"/>
    </source>
</evidence>
<reference evidence="4" key="1">
    <citation type="submission" date="2017-05" db="EMBL/GenBank/DDBJ databases">
        <authorList>
            <person name="Barney B.M."/>
        </authorList>
    </citation>
    <scope>NUCLEOTIDE SEQUENCE [LARGE SCALE GENOMIC DNA]</scope>
    <source>
        <strain evidence="4">PSBB022</strain>
    </source>
</reference>
<dbReference type="Proteomes" id="UP000216101">
    <property type="component" value="Unassembled WGS sequence"/>
</dbReference>
<evidence type="ECO:0000313" key="4">
    <source>
        <dbReference type="Proteomes" id="UP000216101"/>
    </source>
</evidence>
<keyword evidence="4" id="KW-1185">Reference proteome</keyword>
<dbReference type="AlphaFoldDB" id="A0A266Q731"/>